<feature type="compositionally biased region" description="Basic residues" evidence="8">
    <location>
        <begin position="18"/>
        <end position="37"/>
    </location>
</feature>
<proteinExistence type="inferred from homology"/>
<evidence type="ECO:0000256" key="5">
    <source>
        <dbReference type="ARBA" id="ARBA00022664"/>
    </source>
</evidence>
<dbReference type="InterPro" id="IPR019532">
    <property type="entry name" value="Nucl_RNA-splicing_assoc_SR-25"/>
</dbReference>
<reference evidence="9 10" key="1">
    <citation type="journal article" date="2017" name="Gigascience">
        <title>Genome sequence of the small brown planthopper, Laodelphax striatellus.</title>
        <authorList>
            <person name="Zhu J."/>
            <person name="Jiang F."/>
            <person name="Wang X."/>
            <person name="Yang P."/>
            <person name="Bao Y."/>
            <person name="Zhao W."/>
            <person name="Wang W."/>
            <person name="Lu H."/>
            <person name="Wang Q."/>
            <person name="Cui N."/>
            <person name="Li J."/>
            <person name="Chen X."/>
            <person name="Luo L."/>
            <person name="Yu J."/>
            <person name="Kang L."/>
            <person name="Cui F."/>
        </authorList>
    </citation>
    <scope>NUCLEOTIDE SEQUENCE [LARGE SCALE GENOMIC DNA]</scope>
    <source>
        <strain evidence="9">Lst14</strain>
    </source>
</reference>
<accession>A0A482WYI5</accession>
<dbReference type="Proteomes" id="UP000291343">
    <property type="component" value="Unassembled WGS sequence"/>
</dbReference>
<dbReference type="EMBL" id="QKKF02022824">
    <property type="protein sequence ID" value="RZF38090.1"/>
    <property type="molecule type" value="Genomic_DNA"/>
</dbReference>
<keyword evidence="6" id="KW-0508">mRNA splicing</keyword>
<feature type="region of interest" description="Disordered" evidence="8">
    <location>
        <begin position="1"/>
        <end position="135"/>
    </location>
</feature>
<feature type="compositionally biased region" description="Basic and acidic residues" evidence="8">
    <location>
        <begin position="84"/>
        <end position="100"/>
    </location>
</feature>
<evidence type="ECO:0000313" key="9">
    <source>
        <dbReference type="EMBL" id="RZF38090.1"/>
    </source>
</evidence>
<dbReference type="AlphaFoldDB" id="A0A482WYI5"/>
<evidence type="ECO:0000256" key="7">
    <source>
        <dbReference type="ARBA" id="ARBA00023242"/>
    </source>
</evidence>
<evidence type="ECO:0000256" key="3">
    <source>
        <dbReference type="ARBA" id="ARBA00006852"/>
    </source>
</evidence>
<evidence type="ECO:0000256" key="1">
    <source>
        <dbReference type="ARBA" id="ARBA00004324"/>
    </source>
</evidence>
<comment type="caution">
    <text evidence="9">The sequence shown here is derived from an EMBL/GenBank/DDBJ whole genome shotgun (WGS) entry which is preliminary data.</text>
</comment>
<comment type="similarity">
    <text evidence="3">Belongs to the ARL6IP4 family.</text>
</comment>
<feature type="compositionally biased region" description="Basic and acidic residues" evidence="8">
    <location>
        <begin position="38"/>
        <end position="48"/>
    </location>
</feature>
<dbReference type="OrthoDB" id="48562at2759"/>
<feature type="compositionally biased region" description="Polar residues" evidence="8">
    <location>
        <begin position="117"/>
        <end position="135"/>
    </location>
</feature>
<evidence type="ECO:0000256" key="2">
    <source>
        <dbReference type="ARBA" id="ARBA00004604"/>
    </source>
</evidence>
<organism evidence="9 10">
    <name type="scientific">Laodelphax striatellus</name>
    <name type="common">Small brown planthopper</name>
    <name type="synonym">Delphax striatella</name>
    <dbReference type="NCBI Taxonomy" id="195883"/>
    <lineage>
        <taxon>Eukaryota</taxon>
        <taxon>Metazoa</taxon>
        <taxon>Ecdysozoa</taxon>
        <taxon>Arthropoda</taxon>
        <taxon>Hexapoda</taxon>
        <taxon>Insecta</taxon>
        <taxon>Pterygota</taxon>
        <taxon>Neoptera</taxon>
        <taxon>Paraneoptera</taxon>
        <taxon>Hemiptera</taxon>
        <taxon>Auchenorrhyncha</taxon>
        <taxon>Fulgoroidea</taxon>
        <taxon>Delphacidae</taxon>
        <taxon>Criomorphinae</taxon>
        <taxon>Laodelphax</taxon>
    </lineage>
</organism>
<dbReference type="GO" id="GO:0005730">
    <property type="term" value="C:nucleolus"/>
    <property type="evidence" value="ECO:0007669"/>
    <property type="project" value="UniProtKB-SubCell"/>
</dbReference>
<gene>
    <name evidence="9" type="ORF">LSTR_LSTR006489</name>
</gene>
<evidence type="ECO:0000256" key="4">
    <source>
        <dbReference type="ARBA" id="ARBA00017993"/>
    </source>
</evidence>
<keyword evidence="5" id="KW-0507">mRNA processing</keyword>
<evidence type="ECO:0000256" key="8">
    <source>
        <dbReference type="SAM" id="MobiDB-lite"/>
    </source>
</evidence>
<dbReference type="STRING" id="195883.A0A482WYI5"/>
<dbReference type="InParanoid" id="A0A482WYI5"/>
<dbReference type="Pfam" id="PF10500">
    <property type="entry name" value="SR-25"/>
    <property type="match status" value="1"/>
</dbReference>
<feature type="compositionally biased region" description="Basic and acidic residues" evidence="8">
    <location>
        <begin position="8"/>
        <end position="17"/>
    </location>
</feature>
<evidence type="ECO:0000256" key="6">
    <source>
        <dbReference type="ARBA" id="ARBA00023187"/>
    </source>
</evidence>
<sequence>MSKKYKKSKDSHSERHKDHSKKKRKKEKKEKKRKKKDKSHDKEEKIKEMIGPTVSEASSQSGASSAYRPMTKEQWEKSQSVVRRVLDPETGRQRLVKGDGEILEEPVSKSRHREINKQATASDGSFFQSQLQKKI</sequence>
<evidence type="ECO:0000313" key="10">
    <source>
        <dbReference type="Proteomes" id="UP000291343"/>
    </source>
</evidence>
<feature type="compositionally biased region" description="Low complexity" evidence="8">
    <location>
        <begin position="55"/>
        <end position="66"/>
    </location>
</feature>
<dbReference type="GO" id="GO:0006397">
    <property type="term" value="P:mRNA processing"/>
    <property type="evidence" value="ECO:0007669"/>
    <property type="project" value="UniProtKB-KW"/>
</dbReference>
<dbReference type="GO" id="GO:0016607">
    <property type="term" value="C:nuclear speck"/>
    <property type="evidence" value="ECO:0007669"/>
    <property type="project" value="UniProtKB-SubCell"/>
</dbReference>
<keyword evidence="7" id="KW-0539">Nucleus</keyword>
<protein>
    <recommendedName>
        <fullName evidence="4">ADP-ribosylation factor-like protein 6-interacting protein 4</fullName>
    </recommendedName>
</protein>
<name>A0A482WYI5_LAOST</name>
<dbReference type="GO" id="GO:0008380">
    <property type="term" value="P:RNA splicing"/>
    <property type="evidence" value="ECO:0007669"/>
    <property type="project" value="UniProtKB-KW"/>
</dbReference>
<keyword evidence="10" id="KW-1185">Reference proteome</keyword>
<comment type="subcellular location">
    <subcellularLocation>
        <location evidence="1">Nucleus speckle</location>
    </subcellularLocation>
    <subcellularLocation>
        <location evidence="2">Nucleus</location>
        <location evidence="2">Nucleolus</location>
    </subcellularLocation>
</comment>